<dbReference type="OrthoDB" id="5857583at2759"/>
<comment type="catalytic activity">
    <reaction evidence="7">
        <text>O-phospho-L-seryl-[protein] + H2O = L-seryl-[protein] + phosphate</text>
        <dbReference type="Rhea" id="RHEA:20629"/>
        <dbReference type="Rhea" id="RHEA-COMP:9863"/>
        <dbReference type="Rhea" id="RHEA-COMP:11604"/>
        <dbReference type="ChEBI" id="CHEBI:15377"/>
        <dbReference type="ChEBI" id="CHEBI:29999"/>
        <dbReference type="ChEBI" id="CHEBI:43474"/>
        <dbReference type="ChEBI" id="CHEBI:83421"/>
        <dbReference type="EC" id="3.1.3.16"/>
    </reaction>
</comment>
<proteinExistence type="predicted"/>
<dbReference type="GO" id="GO:0004722">
    <property type="term" value="F:protein serine/threonine phosphatase activity"/>
    <property type="evidence" value="ECO:0007669"/>
    <property type="project" value="UniProtKB-EC"/>
</dbReference>
<gene>
    <name evidence="12" type="ORF">WBA_LOCUS1802</name>
</gene>
<keyword evidence="10" id="KW-0812">Transmembrane</keyword>
<dbReference type="PANTHER" id="PTHR11668:SF300">
    <property type="entry name" value="SERINE_THREONINE-PROTEIN PHOSPHATASE"/>
    <property type="match status" value="1"/>
</dbReference>
<sequence length="705" mass="78613">MHEKGDQEVQEFGVSPLGFVDHLHGTNLAFYGTDGNCGNRWISRLVLSTQVGGGVCSKRENRSESKIDHLKCVINAQPLLLEKCVSETDSISACYTVEFANTATILYGCTVLSQEKDECCNSNIFKQKTSTASINCHNNMFNKCPVTLNKSRFSPYRHLQYCCCNTTKCNGNYLRRREAKVLPKGTDKNRSDAEMPELKRAALDINIPQRMSSGGDSVVTSKVSKTSWGLISGVICAAVVVACLIGAVIILINKRRQKHRAVLNANVGEMITLQTAADDADNNEDILGMICTPGQKSSTNVIHSDRTDTIVPAQLTLVEQNALLQTIKQNGRLKAILKGKKPPKITRVITYATSDEITNADCSGRDNHACNGTNFYKHLHFLKYSVSEDLNGDLLLKLIRNGPKQFSFKFEEIREILLQGARVFLEEPTLLEVPLPCVVYGDIHGQYSDLHRWFNLNGWPSQVRSVFLGDYVDRGSHGIEVVALLTALKVRFPNNIFLCRGNHEEESLNRAYSFYEEVCVRFSENLEGRDGRALYPYFRTLFSNLPLAVLIGGRILGMHGGIGPRLTSLQAIREIRRPLEEFEVGSLECDLVWSDPDTSPDRSGFRSNFEREPLYGIGQLFASDTVQTPGYKGSSNSDINMGASLEISTSMNISIKQIQVTEKFRQKRITDVEQRKTKTNVTRELPQSSAKSNESMSQSTSSLFR</sequence>
<evidence type="ECO:0000313" key="13">
    <source>
        <dbReference type="Proteomes" id="UP000270924"/>
    </source>
</evidence>
<dbReference type="Proteomes" id="UP000270924">
    <property type="component" value="Unassembled WGS sequence"/>
</dbReference>
<evidence type="ECO:0000256" key="6">
    <source>
        <dbReference type="ARBA" id="ARBA00023211"/>
    </source>
</evidence>
<dbReference type="Gene3D" id="3.60.21.10">
    <property type="match status" value="1"/>
</dbReference>
<evidence type="ECO:0000256" key="5">
    <source>
        <dbReference type="ARBA" id="ARBA00022912"/>
    </source>
</evidence>
<dbReference type="InterPro" id="IPR004843">
    <property type="entry name" value="Calcineurin-like_PHP"/>
</dbReference>
<dbReference type="InParanoid" id="A0A3P7DNM0"/>
<dbReference type="AlphaFoldDB" id="A0A3P7DNM0"/>
<keyword evidence="4" id="KW-0378">Hydrolase</keyword>
<evidence type="ECO:0000256" key="4">
    <source>
        <dbReference type="ARBA" id="ARBA00022801"/>
    </source>
</evidence>
<evidence type="ECO:0000256" key="7">
    <source>
        <dbReference type="ARBA" id="ARBA00047761"/>
    </source>
</evidence>
<dbReference type="GO" id="GO:0046872">
    <property type="term" value="F:metal ion binding"/>
    <property type="evidence" value="ECO:0007669"/>
    <property type="project" value="UniProtKB-KW"/>
</dbReference>
<feature type="compositionally biased region" description="Polar residues" evidence="9">
    <location>
        <begin position="679"/>
        <end position="705"/>
    </location>
</feature>
<reference evidence="12 13" key="1">
    <citation type="submission" date="2018-11" db="EMBL/GenBank/DDBJ databases">
        <authorList>
            <consortium name="Pathogen Informatics"/>
        </authorList>
    </citation>
    <scope>NUCLEOTIDE SEQUENCE [LARGE SCALE GENOMIC DNA]</scope>
</reference>
<evidence type="ECO:0000313" key="12">
    <source>
        <dbReference type="EMBL" id="VDM08416.1"/>
    </source>
</evidence>
<comment type="cofactor">
    <cofactor evidence="1">
        <name>Mn(2+)</name>
        <dbReference type="ChEBI" id="CHEBI:29035"/>
    </cofactor>
</comment>
<keyword evidence="3" id="KW-0479">Metal-binding</keyword>
<protein>
    <recommendedName>
        <fullName evidence="2">protein-serine/threonine phosphatase</fullName>
        <ecNumber evidence="2">3.1.3.16</ecNumber>
    </recommendedName>
</protein>
<keyword evidence="13" id="KW-1185">Reference proteome</keyword>
<dbReference type="InterPro" id="IPR029052">
    <property type="entry name" value="Metallo-depent_PP-like"/>
</dbReference>
<keyword evidence="6" id="KW-0464">Manganese</keyword>
<dbReference type="SMART" id="SM00156">
    <property type="entry name" value="PP2Ac"/>
    <property type="match status" value="1"/>
</dbReference>
<organism evidence="12 13">
    <name type="scientific">Wuchereria bancrofti</name>
    <dbReference type="NCBI Taxonomy" id="6293"/>
    <lineage>
        <taxon>Eukaryota</taxon>
        <taxon>Metazoa</taxon>
        <taxon>Ecdysozoa</taxon>
        <taxon>Nematoda</taxon>
        <taxon>Chromadorea</taxon>
        <taxon>Rhabditida</taxon>
        <taxon>Spirurina</taxon>
        <taxon>Spiruromorpha</taxon>
        <taxon>Filarioidea</taxon>
        <taxon>Onchocercidae</taxon>
        <taxon>Wuchereria</taxon>
    </lineage>
</organism>
<keyword evidence="10" id="KW-0472">Membrane</keyword>
<dbReference type="GO" id="GO:0005737">
    <property type="term" value="C:cytoplasm"/>
    <property type="evidence" value="ECO:0007669"/>
    <property type="project" value="TreeGrafter"/>
</dbReference>
<dbReference type="SUPFAM" id="SSF56300">
    <property type="entry name" value="Metallo-dependent phosphatases"/>
    <property type="match status" value="1"/>
</dbReference>
<feature type="domain" description="Serine/threonine specific protein phosphatases" evidence="11">
    <location>
        <begin position="408"/>
        <end position="662"/>
    </location>
</feature>
<dbReference type="EMBL" id="UYWW01000418">
    <property type="protein sequence ID" value="VDM08416.1"/>
    <property type="molecule type" value="Genomic_DNA"/>
</dbReference>
<evidence type="ECO:0000256" key="8">
    <source>
        <dbReference type="ARBA" id="ARBA00048336"/>
    </source>
</evidence>
<dbReference type="Pfam" id="PF00149">
    <property type="entry name" value="Metallophos"/>
    <property type="match status" value="1"/>
</dbReference>
<keyword evidence="5" id="KW-0904">Protein phosphatase</keyword>
<dbReference type="InterPro" id="IPR006186">
    <property type="entry name" value="Ser/Thr-sp_prot-phosphatase"/>
</dbReference>
<evidence type="ECO:0000256" key="2">
    <source>
        <dbReference type="ARBA" id="ARBA00013081"/>
    </source>
</evidence>
<evidence type="ECO:0000256" key="1">
    <source>
        <dbReference type="ARBA" id="ARBA00001936"/>
    </source>
</evidence>
<evidence type="ECO:0000256" key="10">
    <source>
        <dbReference type="SAM" id="Phobius"/>
    </source>
</evidence>
<dbReference type="OMA" id="DITNADC"/>
<comment type="catalytic activity">
    <reaction evidence="8">
        <text>O-phospho-L-threonyl-[protein] + H2O = L-threonyl-[protein] + phosphate</text>
        <dbReference type="Rhea" id="RHEA:47004"/>
        <dbReference type="Rhea" id="RHEA-COMP:11060"/>
        <dbReference type="Rhea" id="RHEA-COMP:11605"/>
        <dbReference type="ChEBI" id="CHEBI:15377"/>
        <dbReference type="ChEBI" id="CHEBI:30013"/>
        <dbReference type="ChEBI" id="CHEBI:43474"/>
        <dbReference type="ChEBI" id="CHEBI:61977"/>
        <dbReference type="EC" id="3.1.3.16"/>
    </reaction>
</comment>
<dbReference type="InterPro" id="IPR050341">
    <property type="entry name" value="PP1_catalytic_subunit"/>
</dbReference>
<accession>A0A3P7DNM0</accession>
<dbReference type="EC" id="3.1.3.16" evidence="2"/>
<name>A0A3P7DNM0_WUCBA</name>
<evidence type="ECO:0000259" key="11">
    <source>
        <dbReference type="SMART" id="SM00156"/>
    </source>
</evidence>
<dbReference type="PRINTS" id="PR00114">
    <property type="entry name" value="STPHPHTASE"/>
</dbReference>
<feature type="transmembrane region" description="Helical" evidence="10">
    <location>
        <begin position="228"/>
        <end position="252"/>
    </location>
</feature>
<keyword evidence="10" id="KW-1133">Transmembrane helix</keyword>
<evidence type="ECO:0000256" key="3">
    <source>
        <dbReference type="ARBA" id="ARBA00022723"/>
    </source>
</evidence>
<dbReference type="PANTHER" id="PTHR11668">
    <property type="entry name" value="SERINE/THREONINE PROTEIN PHOSPHATASE"/>
    <property type="match status" value="1"/>
</dbReference>
<feature type="region of interest" description="Disordered" evidence="9">
    <location>
        <begin position="674"/>
        <end position="705"/>
    </location>
</feature>
<evidence type="ECO:0000256" key="9">
    <source>
        <dbReference type="SAM" id="MobiDB-lite"/>
    </source>
</evidence>
<dbReference type="GO" id="GO:0005634">
    <property type="term" value="C:nucleus"/>
    <property type="evidence" value="ECO:0007669"/>
    <property type="project" value="TreeGrafter"/>
</dbReference>